<dbReference type="AlphaFoldDB" id="A0A1F5VXZ9"/>
<dbReference type="InterPro" id="IPR029055">
    <property type="entry name" value="Ntn_hydrolases_N"/>
</dbReference>
<evidence type="ECO:0000259" key="2">
    <source>
        <dbReference type="PROSITE" id="PS51278"/>
    </source>
</evidence>
<gene>
    <name evidence="3" type="ORF">A2Y62_10270</name>
</gene>
<comment type="caution">
    <text evidence="3">The sequence shown here is derived from an EMBL/GenBank/DDBJ whole genome shotgun (WGS) entry which is preliminary data.</text>
</comment>
<dbReference type="PANTHER" id="PTHR42824">
    <property type="entry name" value="GLUTAMINE AMIDOTRANSFERASE"/>
    <property type="match status" value="1"/>
</dbReference>
<dbReference type="SUPFAM" id="SSF56235">
    <property type="entry name" value="N-terminal nucleophile aminohydrolases (Ntn hydrolases)"/>
    <property type="match status" value="1"/>
</dbReference>
<evidence type="ECO:0000313" key="4">
    <source>
        <dbReference type="Proteomes" id="UP000178943"/>
    </source>
</evidence>
<dbReference type="CDD" id="cd01908">
    <property type="entry name" value="YafJ"/>
    <property type="match status" value="1"/>
</dbReference>
<evidence type="ECO:0000313" key="3">
    <source>
        <dbReference type="EMBL" id="OGF68324.1"/>
    </source>
</evidence>
<dbReference type="Gene3D" id="3.60.20.10">
    <property type="entry name" value="Glutamine Phosphoribosylpyrophosphate, subunit 1, domain 1"/>
    <property type="match status" value="1"/>
</dbReference>
<proteinExistence type="predicted"/>
<dbReference type="InterPro" id="IPR026869">
    <property type="entry name" value="EgtC-like"/>
</dbReference>
<dbReference type="Proteomes" id="UP000178943">
    <property type="component" value="Unassembled WGS sequence"/>
</dbReference>
<organism evidence="3 4">
    <name type="scientific">Candidatus Fischerbacteria bacterium RBG_13_37_8</name>
    <dbReference type="NCBI Taxonomy" id="1817863"/>
    <lineage>
        <taxon>Bacteria</taxon>
        <taxon>Candidatus Fischeribacteriota</taxon>
    </lineage>
</organism>
<evidence type="ECO:0000256" key="1">
    <source>
        <dbReference type="ARBA" id="ARBA00022962"/>
    </source>
</evidence>
<dbReference type="EMBL" id="MFGW01000001">
    <property type="protein sequence ID" value="OGF68324.1"/>
    <property type="molecule type" value="Genomic_DNA"/>
</dbReference>
<dbReference type="PANTHER" id="PTHR42824:SF1">
    <property type="entry name" value="GLUTAMINE AMIDOTRANSFERASE YAFJ-RELATED"/>
    <property type="match status" value="1"/>
</dbReference>
<accession>A0A1F5VXZ9</accession>
<protein>
    <recommendedName>
        <fullName evidence="2">Glutamine amidotransferase type-2 domain-containing protein</fullName>
    </recommendedName>
</protein>
<feature type="domain" description="Glutamine amidotransferase type-2" evidence="2">
    <location>
        <begin position="2"/>
        <end position="250"/>
    </location>
</feature>
<dbReference type="InterPro" id="IPR017932">
    <property type="entry name" value="GATase_2_dom"/>
</dbReference>
<dbReference type="PROSITE" id="PS51278">
    <property type="entry name" value="GATASE_TYPE_2"/>
    <property type="match status" value="1"/>
</dbReference>
<sequence length="259" mass="29690">MCRLLGLVANKKVDLIFSMTRFEQKAHSNPDGWGMGWYDEDKSARIYKEALSALDKEAEFYQASCEAASTIIIAHVRTATMGSASDVNSHPFNYKNWIFAHNGSINRRYIITQLHEHYRISLKGDTDSEAYFHWLIQNIEEGDSIVDSIANAIAEIKKIDYGGLNFILSDGKRLYAYRDANHNLEYYSLYVLLRAPTHDSLLDMFSEETRVLLHSKTLHSENAVLICSEKLTEEDWLSIPKGHLVEVREDLTLHQFQLA</sequence>
<reference evidence="3 4" key="1">
    <citation type="journal article" date="2016" name="Nat. Commun.">
        <title>Thousands of microbial genomes shed light on interconnected biogeochemical processes in an aquifer system.</title>
        <authorList>
            <person name="Anantharaman K."/>
            <person name="Brown C.T."/>
            <person name="Hug L.A."/>
            <person name="Sharon I."/>
            <person name="Castelle C.J."/>
            <person name="Probst A.J."/>
            <person name="Thomas B.C."/>
            <person name="Singh A."/>
            <person name="Wilkins M.J."/>
            <person name="Karaoz U."/>
            <person name="Brodie E.L."/>
            <person name="Williams K.H."/>
            <person name="Hubbard S.S."/>
            <person name="Banfield J.F."/>
        </authorList>
    </citation>
    <scope>NUCLEOTIDE SEQUENCE [LARGE SCALE GENOMIC DNA]</scope>
</reference>
<name>A0A1F5VXZ9_9BACT</name>
<keyword evidence="1" id="KW-0315">Glutamine amidotransferase</keyword>
<dbReference type="Pfam" id="PF13230">
    <property type="entry name" value="GATase_4"/>
    <property type="match status" value="1"/>
</dbReference>
<dbReference type="STRING" id="1817863.A2Y62_10270"/>